<proteinExistence type="predicted"/>
<evidence type="ECO:0000313" key="2">
    <source>
        <dbReference type="Proteomes" id="UP001358586"/>
    </source>
</evidence>
<accession>A0ABR0PIW4</accession>
<dbReference type="EMBL" id="JARKNE010000006">
    <property type="protein sequence ID" value="KAK5824246.1"/>
    <property type="molecule type" value="Genomic_DNA"/>
</dbReference>
<reference evidence="1 2" key="1">
    <citation type="submission" date="2023-03" db="EMBL/GenBank/DDBJ databases">
        <title>WGS of Gossypium arboreum.</title>
        <authorList>
            <person name="Yu D."/>
        </authorList>
    </citation>
    <scope>NUCLEOTIDE SEQUENCE [LARGE SCALE GENOMIC DNA]</scope>
    <source>
        <tissue evidence="1">Leaf</tissue>
    </source>
</reference>
<sequence>MVKEGIYRQVRTLVELTHVRVGLVLVYSLSRIRLMYLVIKLQLDLGKRDCYNKILNPRLQHQVLKPDFLLSRHPSHNEKPEVTVVGKPVVVGTLGVGIECVVGDGGNDSWDCIKVHVLRIATLVTLKSKCKIEAKAKKDDESDGSHSGIVQRAIYGGDLAEFDISERNTPNDEGGVYTEKADHYVPWALTCVHTSLVFVCSLYDIIAF</sequence>
<dbReference type="Proteomes" id="UP001358586">
    <property type="component" value="Chromosome 6"/>
</dbReference>
<name>A0ABR0PIW4_GOSAR</name>
<keyword evidence="2" id="KW-1185">Reference proteome</keyword>
<protein>
    <submittedName>
        <fullName evidence="1">Uncharacterized protein</fullName>
    </submittedName>
</protein>
<organism evidence="1 2">
    <name type="scientific">Gossypium arboreum</name>
    <name type="common">Tree cotton</name>
    <name type="synonym">Gossypium nanking</name>
    <dbReference type="NCBI Taxonomy" id="29729"/>
    <lineage>
        <taxon>Eukaryota</taxon>
        <taxon>Viridiplantae</taxon>
        <taxon>Streptophyta</taxon>
        <taxon>Embryophyta</taxon>
        <taxon>Tracheophyta</taxon>
        <taxon>Spermatophyta</taxon>
        <taxon>Magnoliopsida</taxon>
        <taxon>eudicotyledons</taxon>
        <taxon>Gunneridae</taxon>
        <taxon>Pentapetalae</taxon>
        <taxon>rosids</taxon>
        <taxon>malvids</taxon>
        <taxon>Malvales</taxon>
        <taxon>Malvaceae</taxon>
        <taxon>Malvoideae</taxon>
        <taxon>Gossypium</taxon>
    </lineage>
</organism>
<gene>
    <name evidence="1" type="ORF">PVK06_019017</name>
</gene>
<evidence type="ECO:0000313" key="1">
    <source>
        <dbReference type="EMBL" id="KAK5824246.1"/>
    </source>
</evidence>
<comment type="caution">
    <text evidence="1">The sequence shown here is derived from an EMBL/GenBank/DDBJ whole genome shotgun (WGS) entry which is preliminary data.</text>
</comment>